<name>A0AAV9ZHP6_9AGAR</name>
<proteinExistence type="predicted"/>
<sequence>MLVRLWSVTHHSLPLPPSSLSFSLLDFLFTVIAPAVNKPKDHGSQARIPAGYPAPPTSSLTPTPPTLAHRRIPPNRGAGDVVLGLMVGWCSAHRHGLSGVPVGTSTTQNEHFLFITVLLNESILCYLLGRINLVTMFSYLRPSLLSSRRDDKEEELAKLGRNDDDHYLFYFTNFQLRLQGELATERRTTEESEAGVQLRERIADAMWAQYLQTLDERGEDDEDSDFDDEEADGEDGEGNESGMEDGDMDDECKLILHSAVVS</sequence>
<evidence type="ECO:0000313" key="2">
    <source>
        <dbReference type="EMBL" id="KAK6981414.1"/>
    </source>
</evidence>
<dbReference type="AlphaFoldDB" id="A0AAV9ZHP6"/>
<protein>
    <submittedName>
        <fullName evidence="2">Uncharacterized protein</fullName>
    </submittedName>
</protein>
<gene>
    <name evidence="2" type="ORF">R3P38DRAFT_3293760</name>
</gene>
<organism evidence="2 3">
    <name type="scientific">Favolaschia claudopus</name>
    <dbReference type="NCBI Taxonomy" id="2862362"/>
    <lineage>
        <taxon>Eukaryota</taxon>
        <taxon>Fungi</taxon>
        <taxon>Dikarya</taxon>
        <taxon>Basidiomycota</taxon>
        <taxon>Agaricomycotina</taxon>
        <taxon>Agaricomycetes</taxon>
        <taxon>Agaricomycetidae</taxon>
        <taxon>Agaricales</taxon>
        <taxon>Marasmiineae</taxon>
        <taxon>Mycenaceae</taxon>
        <taxon>Favolaschia</taxon>
    </lineage>
</organism>
<dbReference type="Proteomes" id="UP001362999">
    <property type="component" value="Unassembled WGS sequence"/>
</dbReference>
<accession>A0AAV9ZHP6</accession>
<dbReference type="EMBL" id="JAWWNJ010000150">
    <property type="protein sequence ID" value="KAK6981414.1"/>
    <property type="molecule type" value="Genomic_DNA"/>
</dbReference>
<feature type="region of interest" description="Disordered" evidence="1">
    <location>
        <begin position="216"/>
        <end position="251"/>
    </location>
</feature>
<keyword evidence="3" id="KW-1185">Reference proteome</keyword>
<comment type="caution">
    <text evidence="2">The sequence shown here is derived from an EMBL/GenBank/DDBJ whole genome shotgun (WGS) entry which is preliminary data.</text>
</comment>
<evidence type="ECO:0000256" key="1">
    <source>
        <dbReference type="SAM" id="MobiDB-lite"/>
    </source>
</evidence>
<reference evidence="2 3" key="1">
    <citation type="journal article" date="2024" name="J Genomics">
        <title>Draft genome sequencing and assembly of Favolaschia claudopus CIRM-BRFM 2984 isolated from oak limbs.</title>
        <authorList>
            <person name="Navarro D."/>
            <person name="Drula E."/>
            <person name="Chaduli D."/>
            <person name="Cazenave R."/>
            <person name="Ahrendt S."/>
            <person name="Wang J."/>
            <person name="Lipzen A."/>
            <person name="Daum C."/>
            <person name="Barry K."/>
            <person name="Grigoriev I.V."/>
            <person name="Favel A."/>
            <person name="Rosso M.N."/>
            <person name="Martin F."/>
        </authorList>
    </citation>
    <scope>NUCLEOTIDE SEQUENCE [LARGE SCALE GENOMIC DNA]</scope>
    <source>
        <strain evidence="2 3">CIRM-BRFM 2984</strain>
    </source>
</reference>
<evidence type="ECO:0000313" key="3">
    <source>
        <dbReference type="Proteomes" id="UP001362999"/>
    </source>
</evidence>
<feature type="compositionally biased region" description="Acidic residues" evidence="1">
    <location>
        <begin position="217"/>
        <end position="250"/>
    </location>
</feature>
<feature type="region of interest" description="Disordered" evidence="1">
    <location>
        <begin position="40"/>
        <end position="66"/>
    </location>
</feature>